<feature type="transmembrane region" description="Helical" evidence="1">
    <location>
        <begin position="12"/>
        <end position="37"/>
    </location>
</feature>
<evidence type="ECO:0000313" key="3">
    <source>
        <dbReference type="Proteomes" id="UP000501747"/>
    </source>
</evidence>
<keyword evidence="1" id="KW-0812">Transmembrane</keyword>
<sequence length="59" mass="6622">MGTITKRVIIQVSLVILTILIFVALFFAGIFIGYVVLGKGYKSDAFNPATWNHILDFFK</sequence>
<dbReference type="KEGG" id="vhy:G7082_00960"/>
<gene>
    <name evidence="2" type="ORF">G7082_00960</name>
</gene>
<protein>
    <submittedName>
        <fullName evidence="2">DNA-directed RNA polymerase subunit beta</fullName>
    </submittedName>
</protein>
<proteinExistence type="predicted"/>
<accession>A0A6G8AQD1</accession>
<keyword evidence="2" id="KW-0804">Transcription</keyword>
<organism evidence="2 3">
    <name type="scientific">Vagococcus hydrophili</name>
    <dbReference type="NCBI Taxonomy" id="2714947"/>
    <lineage>
        <taxon>Bacteria</taxon>
        <taxon>Bacillati</taxon>
        <taxon>Bacillota</taxon>
        <taxon>Bacilli</taxon>
        <taxon>Lactobacillales</taxon>
        <taxon>Enterococcaceae</taxon>
        <taxon>Vagococcus</taxon>
    </lineage>
</organism>
<dbReference type="Proteomes" id="UP000501747">
    <property type="component" value="Chromosome"/>
</dbReference>
<evidence type="ECO:0000256" key="1">
    <source>
        <dbReference type="SAM" id="Phobius"/>
    </source>
</evidence>
<keyword evidence="1" id="KW-0472">Membrane</keyword>
<dbReference type="RefSeq" id="WP_166033309.1">
    <property type="nucleotide sequence ID" value="NZ_CP049887.1"/>
</dbReference>
<keyword evidence="1" id="KW-1133">Transmembrane helix</keyword>
<dbReference type="EMBL" id="CP049887">
    <property type="protein sequence ID" value="QIL47197.1"/>
    <property type="molecule type" value="Genomic_DNA"/>
</dbReference>
<reference evidence="2 3" key="1">
    <citation type="submission" date="2020-03" db="EMBL/GenBank/DDBJ databases">
        <title>Vagococcus sp. nov., isolated from beetles.</title>
        <authorList>
            <person name="Hyun D.-W."/>
            <person name="Bae J.-W."/>
        </authorList>
    </citation>
    <scope>NUCLEOTIDE SEQUENCE [LARGE SCALE GENOMIC DNA]</scope>
    <source>
        <strain evidence="2 3">HDW17B</strain>
    </source>
</reference>
<name>A0A6G8AQD1_9ENTE</name>
<dbReference type="Pfam" id="PF11772">
    <property type="entry name" value="EpuA"/>
    <property type="match status" value="1"/>
</dbReference>
<keyword evidence="3" id="KW-1185">Reference proteome</keyword>
<keyword evidence="2" id="KW-0240">DNA-directed RNA polymerase</keyword>
<dbReference type="InterPro" id="IPR024596">
    <property type="entry name" value="RNApol_su_b/EpuA"/>
</dbReference>
<dbReference type="GO" id="GO:0000428">
    <property type="term" value="C:DNA-directed RNA polymerase complex"/>
    <property type="evidence" value="ECO:0007669"/>
    <property type="project" value="UniProtKB-KW"/>
</dbReference>
<evidence type="ECO:0000313" key="2">
    <source>
        <dbReference type="EMBL" id="QIL47197.1"/>
    </source>
</evidence>
<dbReference type="AlphaFoldDB" id="A0A6G8AQD1"/>